<sequence length="68" mass="7470">MARYSRRRCGPVGLAVALFLDSHGVGVRLVDKSDHPSTTSWTQFFNPRSLELLEASGVTANILKESHS</sequence>
<dbReference type="GO" id="GO:0071949">
    <property type="term" value="F:FAD binding"/>
    <property type="evidence" value="ECO:0007669"/>
    <property type="project" value="InterPro"/>
</dbReference>
<dbReference type="SUPFAM" id="SSF51905">
    <property type="entry name" value="FAD/NAD(P)-binding domain"/>
    <property type="match status" value="1"/>
</dbReference>
<dbReference type="KEGG" id="paur:FGL86_11675"/>
<accession>A0A5B8SRC2</accession>
<dbReference type="Gene3D" id="3.50.50.60">
    <property type="entry name" value="FAD/NAD(P)-binding domain"/>
    <property type="match status" value="1"/>
</dbReference>
<name>A0A5B8SRC2_9GAMM</name>
<gene>
    <name evidence="2" type="ORF">FGL86_11675</name>
</gene>
<reference evidence="2 3" key="1">
    <citation type="submission" date="2019-06" db="EMBL/GenBank/DDBJ databases">
        <title>Genome analyses of bacteria isolated from kimchi.</title>
        <authorList>
            <person name="Lee S."/>
            <person name="Ahn S."/>
            <person name="Roh S."/>
        </authorList>
    </citation>
    <scope>NUCLEOTIDE SEQUENCE [LARGE SCALE GENOMIC DNA]</scope>
    <source>
        <strain evidence="2 3">CBA4606</strain>
    </source>
</reference>
<dbReference type="Proteomes" id="UP000321272">
    <property type="component" value="Chromosome"/>
</dbReference>
<protein>
    <recommendedName>
        <fullName evidence="1">FAD-binding domain-containing protein</fullName>
    </recommendedName>
</protein>
<dbReference type="OrthoDB" id="8672648at2"/>
<keyword evidence="3" id="KW-1185">Reference proteome</keyword>
<feature type="domain" description="FAD-binding" evidence="1">
    <location>
        <begin position="10"/>
        <end position="66"/>
    </location>
</feature>
<dbReference type="AlphaFoldDB" id="A0A5B8SRC2"/>
<dbReference type="InterPro" id="IPR036188">
    <property type="entry name" value="FAD/NAD-bd_sf"/>
</dbReference>
<organism evidence="2 3">
    <name type="scientific">Pistricoccus aurantiacus</name>
    <dbReference type="NCBI Taxonomy" id="1883414"/>
    <lineage>
        <taxon>Bacteria</taxon>
        <taxon>Pseudomonadati</taxon>
        <taxon>Pseudomonadota</taxon>
        <taxon>Gammaproteobacteria</taxon>
        <taxon>Oceanospirillales</taxon>
        <taxon>Halomonadaceae</taxon>
        <taxon>Pistricoccus</taxon>
    </lineage>
</organism>
<evidence type="ECO:0000259" key="1">
    <source>
        <dbReference type="Pfam" id="PF01494"/>
    </source>
</evidence>
<dbReference type="InterPro" id="IPR002938">
    <property type="entry name" value="FAD-bd"/>
</dbReference>
<dbReference type="Pfam" id="PF01494">
    <property type="entry name" value="FAD_binding_3"/>
    <property type="match status" value="1"/>
</dbReference>
<dbReference type="EMBL" id="CP042382">
    <property type="protein sequence ID" value="QEA39662.1"/>
    <property type="molecule type" value="Genomic_DNA"/>
</dbReference>
<proteinExistence type="predicted"/>
<evidence type="ECO:0000313" key="2">
    <source>
        <dbReference type="EMBL" id="QEA39662.1"/>
    </source>
</evidence>
<evidence type="ECO:0000313" key="3">
    <source>
        <dbReference type="Proteomes" id="UP000321272"/>
    </source>
</evidence>